<reference evidence="1" key="1">
    <citation type="submission" date="2021-08" db="EMBL/GenBank/DDBJ databases">
        <title>WGS assembly of Ceratopteris richardii.</title>
        <authorList>
            <person name="Marchant D.B."/>
            <person name="Chen G."/>
            <person name="Jenkins J."/>
            <person name="Shu S."/>
            <person name="Leebens-Mack J."/>
            <person name="Grimwood J."/>
            <person name="Schmutz J."/>
            <person name="Soltis P."/>
            <person name="Soltis D."/>
            <person name="Chen Z.-H."/>
        </authorList>
    </citation>
    <scope>NUCLEOTIDE SEQUENCE</scope>
    <source>
        <strain evidence="1">Whitten #5841</strain>
        <tissue evidence="1">Leaf</tissue>
    </source>
</reference>
<keyword evidence="2" id="KW-1185">Reference proteome</keyword>
<dbReference type="Proteomes" id="UP000825935">
    <property type="component" value="Chromosome 39"/>
</dbReference>
<name>A0A8T2Q049_CERRI</name>
<proteinExistence type="predicted"/>
<organism evidence="1 2">
    <name type="scientific">Ceratopteris richardii</name>
    <name type="common">Triangle waterfern</name>
    <dbReference type="NCBI Taxonomy" id="49495"/>
    <lineage>
        <taxon>Eukaryota</taxon>
        <taxon>Viridiplantae</taxon>
        <taxon>Streptophyta</taxon>
        <taxon>Embryophyta</taxon>
        <taxon>Tracheophyta</taxon>
        <taxon>Polypodiopsida</taxon>
        <taxon>Polypodiidae</taxon>
        <taxon>Polypodiales</taxon>
        <taxon>Pteridineae</taxon>
        <taxon>Pteridaceae</taxon>
        <taxon>Parkerioideae</taxon>
        <taxon>Ceratopteris</taxon>
    </lineage>
</organism>
<gene>
    <name evidence="1" type="ORF">KP509_39G032600</name>
</gene>
<dbReference type="EMBL" id="CM035444">
    <property type="protein sequence ID" value="KAH7277065.1"/>
    <property type="molecule type" value="Genomic_DNA"/>
</dbReference>
<dbReference type="AlphaFoldDB" id="A0A8T2Q049"/>
<sequence length="99" mass="11920">MKRVHRLEEKRTMANLTLEKEEMKRKAWHDRNLWKTEIKERSLVLLYQPSLYNKKEKKLSPRWTSPYKGTFPEGMVRLSSLEGIQIPLVNQSHLKPYEP</sequence>
<evidence type="ECO:0000313" key="2">
    <source>
        <dbReference type="Proteomes" id="UP000825935"/>
    </source>
</evidence>
<protein>
    <submittedName>
        <fullName evidence="1">Uncharacterized protein</fullName>
    </submittedName>
</protein>
<comment type="caution">
    <text evidence="1">The sequence shown here is derived from an EMBL/GenBank/DDBJ whole genome shotgun (WGS) entry which is preliminary data.</text>
</comment>
<accession>A0A8T2Q049</accession>
<evidence type="ECO:0000313" key="1">
    <source>
        <dbReference type="EMBL" id="KAH7277065.1"/>
    </source>
</evidence>